<evidence type="ECO:0000256" key="2">
    <source>
        <dbReference type="SAM" id="SignalP"/>
    </source>
</evidence>
<proteinExistence type="predicted"/>
<evidence type="ECO:0000256" key="1">
    <source>
        <dbReference type="SAM" id="MobiDB-lite"/>
    </source>
</evidence>
<name>A0A1H0MCA2_9CLOT</name>
<feature type="signal peptide" evidence="2">
    <location>
        <begin position="1"/>
        <end position="26"/>
    </location>
</feature>
<reference evidence="3 4" key="1">
    <citation type="submission" date="2016-10" db="EMBL/GenBank/DDBJ databases">
        <authorList>
            <person name="de Groot N.N."/>
        </authorList>
    </citation>
    <scope>NUCLEOTIDE SEQUENCE [LARGE SCALE GENOMIC DNA]</scope>
    <source>
        <strain evidence="3 4">DSM 12272</strain>
    </source>
</reference>
<dbReference type="Proteomes" id="UP000198597">
    <property type="component" value="Unassembled WGS sequence"/>
</dbReference>
<feature type="region of interest" description="Disordered" evidence="1">
    <location>
        <begin position="131"/>
        <end position="153"/>
    </location>
</feature>
<evidence type="ECO:0000313" key="4">
    <source>
        <dbReference type="Proteomes" id="UP000198597"/>
    </source>
</evidence>
<feature type="chain" id="PRO_5011598167" description="DUF2680 domain-containing protein" evidence="2">
    <location>
        <begin position="27"/>
        <end position="153"/>
    </location>
</feature>
<sequence>MTNLKKAIALGTILFTIGTTSVTAFAASNYKTPAEAVAGITGKTVESVTAEKSETGKNYGAIAKEAGKLEEFKAEKLEMKKDKLNAQVAAGTITQDKADEIIAAIIEKQATCDGTGTSKIGKGMGAGFGSNGKAGNGEHKGNGGAGHGQGTGL</sequence>
<evidence type="ECO:0008006" key="5">
    <source>
        <dbReference type="Google" id="ProtNLM"/>
    </source>
</evidence>
<accession>A0A1H0MCA2</accession>
<keyword evidence="2" id="KW-0732">Signal</keyword>
<dbReference type="RefSeq" id="WP_089965255.1">
    <property type="nucleotide sequence ID" value="NZ_FNJM01000001.1"/>
</dbReference>
<dbReference type="EMBL" id="FNJM01000001">
    <property type="protein sequence ID" value="SDO77780.1"/>
    <property type="molecule type" value="Genomic_DNA"/>
</dbReference>
<protein>
    <recommendedName>
        <fullName evidence="5">DUF2680 domain-containing protein</fullName>
    </recommendedName>
</protein>
<evidence type="ECO:0000313" key="3">
    <source>
        <dbReference type="EMBL" id="SDO77780.1"/>
    </source>
</evidence>
<dbReference type="OrthoDB" id="1809211at2"/>
<dbReference type="AlphaFoldDB" id="A0A1H0MCA2"/>
<organism evidence="3 4">
    <name type="scientific">Clostridium gasigenes</name>
    <dbReference type="NCBI Taxonomy" id="94869"/>
    <lineage>
        <taxon>Bacteria</taxon>
        <taxon>Bacillati</taxon>
        <taxon>Bacillota</taxon>
        <taxon>Clostridia</taxon>
        <taxon>Eubacteriales</taxon>
        <taxon>Clostridiaceae</taxon>
        <taxon>Clostridium</taxon>
    </lineage>
</organism>
<gene>
    <name evidence="3" type="ORF">SAMN04488529_101398</name>
</gene>
<feature type="compositionally biased region" description="Gly residues" evidence="1">
    <location>
        <begin position="142"/>
        <end position="153"/>
    </location>
</feature>
<dbReference type="STRING" id="94869.SAMN04488529_101398"/>
<keyword evidence="4" id="KW-1185">Reference proteome</keyword>